<protein>
    <recommendedName>
        <fullName evidence="13">EF-hand domain-containing protein</fullName>
    </recommendedName>
</protein>
<evidence type="ECO:0000256" key="8">
    <source>
        <dbReference type="SAM" id="Phobius"/>
    </source>
</evidence>
<evidence type="ECO:0008006" key="13">
    <source>
        <dbReference type="Google" id="ProtNLM"/>
    </source>
</evidence>
<feature type="compositionally biased region" description="Pro residues" evidence="7">
    <location>
        <begin position="1287"/>
        <end position="1303"/>
    </location>
</feature>
<evidence type="ECO:0000256" key="2">
    <source>
        <dbReference type="ARBA" id="ARBA00022692"/>
    </source>
</evidence>
<dbReference type="PANTHER" id="PTHR24269:SF16">
    <property type="entry name" value="PROTEIN SLG1"/>
    <property type="match status" value="1"/>
</dbReference>
<comment type="subcellular location">
    <subcellularLocation>
        <location evidence="1">Membrane</location>
        <topology evidence="1">Single-pass membrane protein</topology>
    </subcellularLocation>
</comment>
<keyword evidence="5 8" id="KW-0472">Membrane</keyword>
<feature type="domain" description="EF-hand" evidence="9">
    <location>
        <begin position="1"/>
        <end position="27"/>
    </location>
</feature>
<proteinExistence type="predicted"/>
<keyword evidence="3" id="KW-0732">Signal</keyword>
<dbReference type="PROSITE" id="PS00018">
    <property type="entry name" value="EF_HAND_1"/>
    <property type="match status" value="1"/>
</dbReference>
<dbReference type="EMBL" id="BMAR01000009">
    <property type="protein sequence ID" value="GFR44981.1"/>
    <property type="molecule type" value="Genomic_DNA"/>
</dbReference>
<dbReference type="InterPro" id="IPR018247">
    <property type="entry name" value="EF_Hand_1_Ca_BS"/>
</dbReference>
<comment type="caution">
    <text evidence="11">The sequence shown here is derived from an EMBL/GenBank/DDBJ whole genome shotgun (WGS) entry which is preliminary data.</text>
</comment>
<dbReference type="PROSITE" id="PS50222">
    <property type="entry name" value="EF_HAND_2"/>
    <property type="match status" value="1"/>
</dbReference>
<evidence type="ECO:0000313" key="12">
    <source>
        <dbReference type="Proteomes" id="UP001054857"/>
    </source>
</evidence>
<organism evidence="11 12">
    <name type="scientific">Astrephomene gubernaculifera</name>
    <dbReference type="NCBI Taxonomy" id="47775"/>
    <lineage>
        <taxon>Eukaryota</taxon>
        <taxon>Viridiplantae</taxon>
        <taxon>Chlorophyta</taxon>
        <taxon>core chlorophytes</taxon>
        <taxon>Chlorophyceae</taxon>
        <taxon>CS clade</taxon>
        <taxon>Chlamydomonadales</taxon>
        <taxon>Astrephomenaceae</taxon>
        <taxon>Astrephomene</taxon>
    </lineage>
</organism>
<keyword evidence="2 8" id="KW-0812">Transmembrane</keyword>
<evidence type="ECO:0000256" key="7">
    <source>
        <dbReference type="SAM" id="MobiDB-lite"/>
    </source>
</evidence>
<keyword evidence="6" id="KW-0325">Glycoprotein</keyword>
<dbReference type="PROSITE" id="PS51212">
    <property type="entry name" value="WSC"/>
    <property type="match status" value="2"/>
</dbReference>
<evidence type="ECO:0000256" key="3">
    <source>
        <dbReference type="ARBA" id="ARBA00022729"/>
    </source>
</evidence>
<feature type="region of interest" description="Disordered" evidence="7">
    <location>
        <begin position="586"/>
        <end position="606"/>
    </location>
</feature>
<feature type="domain" description="WSC" evidence="10">
    <location>
        <begin position="953"/>
        <end position="1046"/>
    </location>
</feature>
<dbReference type="PANTHER" id="PTHR24269">
    <property type="entry name" value="KREMEN PROTEIN"/>
    <property type="match status" value="1"/>
</dbReference>
<dbReference type="Pfam" id="PF01822">
    <property type="entry name" value="WSC"/>
    <property type="match status" value="4"/>
</dbReference>
<accession>A0AAD3DN74</accession>
<evidence type="ECO:0000256" key="1">
    <source>
        <dbReference type="ARBA" id="ARBA00004167"/>
    </source>
</evidence>
<gene>
    <name evidence="11" type="ORF">Agub_g6291</name>
</gene>
<evidence type="ECO:0000256" key="6">
    <source>
        <dbReference type="ARBA" id="ARBA00023180"/>
    </source>
</evidence>
<dbReference type="Proteomes" id="UP001054857">
    <property type="component" value="Unassembled WGS sequence"/>
</dbReference>
<dbReference type="GO" id="GO:0005509">
    <property type="term" value="F:calcium ion binding"/>
    <property type="evidence" value="ECO:0007669"/>
    <property type="project" value="InterPro"/>
</dbReference>
<sequence length="1303" mass="140893">MLEFDKDKDGQLSPEELGMVIEKLAAARSNRKVLMGVIIGFVIFSILLIGALSGMTWGVVAALKEEEIRGGKMYDIEDPTQVVQTANSDMSVIGGVLVNRQAYEATNDPDNSTALPGTGNTPHASTVLRTAAFVGTPQKFSSQIPVKSLMELKYLYIKGAGEVEVAMTVLGVARVPQAGSAHGTVVHILTLAGTITLDGTAIDFAENLAPVFVQAGFQVSANRRSLLGAYDILGFFNFIEDVDIFNMPSGEPRPALPSGDFRMQIKVFDMCAVPYNPTKDRCAYLPGSAIPPPMPPPATYHFHMPPPAGAPASDINDTTTTTGRRRLAETGERRHLLVTSDTTTSDGLDLAGTAIVNGTRYMVHTETTTYYKGLTRTVYEYAMFPDYVKVELYDNKTEVLNSWTQEVNATATTPATYFCRTKPHTVLGSLGNANESLVNFTFVGYEEHFGRSARHFKLVVKQPEPPSALKEKTKVPPLSSLLTIDYWDSRAGAIPLGFEFDHPWLGRTMINVTEFVQLSDSDINPKDFVYPLSVAGATCANDTSVPILKSPFALPSTFKVKNQTLDKIVQARMKAAGRSYSHLFNKTKTSSSSGRRRLSNGGNGGMREAYVLPPRDLISLSSSSASSAASLGFASNTSGAGFSHRRSLTDAVLTLPNQLDSKMACGAPAAFLNIFDMEPCKFEYAYVGQLYNYLYMMGSCEAELGEWPIVLEGSVTLNTCPSNFTLQGCISVSVSIDAYIKEYLEIDWLESLAKSFQLASPFSIEICVGWRPYDSLVYVSGELDIAMPWWKIALETELDFRTSRVSLEGITLTGDVGVNMYFWSYWIEVASFTFMEDYTIWQSSASSGGAAALAVATPVMHHTPASQYLVGCYGDYWNRRMNFLFSGSGMTVKACRQSAIANGYRYFGIEYAYECYGTNDMSTAIAFGQTNTCTMYCSDGLVCGGSWGLSIYDSGYIGCFTDNSTRMVPVLLARDASNANFDYCRQVAQVAGYNYYSMQGGWECWGTNDVLKAASLGASNACNEGCMMGNGDICGGAWANSLFQTIPNQNGTYFLYNKLNASSWVGCYADNPQAPVMTFINTAPVMTVTNCRTSAINWGFRFFAIQNGTICYGSSNYNEATLQGPSNACTLNCTNEGGSAYTYANACGSPITATSATTSGATAISIQDSGYLGCFKDSNITDLVPNLLKNDTIGMTPDNCRNSAINHGYDLYALQNGTLCFGASYSTGLTQAISMGLAWNCNVTCTGTTDFMCGGVYANSIYQVVIAPYSSTTGGFSNTTTTITAPNQPPSPPSPAPPRSTSG</sequence>
<evidence type="ECO:0000256" key="4">
    <source>
        <dbReference type="ARBA" id="ARBA00022989"/>
    </source>
</evidence>
<evidence type="ECO:0000259" key="10">
    <source>
        <dbReference type="PROSITE" id="PS51212"/>
    </source>
</evidence>
<evidence type="ECO:0000313" key="11">
    <source>
        <dbReference type="EMBL" id="GFR44981.1"/>
    </source>
</evidence>
<evidence type="ECO:0000256" key="5">
    <source>
        <dbReference type="ARBA" id="ARBA00023136"/>
    </source>
</evidence>
<dbReference type="InterPro" id="IPR002048">
    <property type="entry name" value="EF_hand_dom"/>
</dbReference>
<dbReference type="InterPro" id="IPR051836">
    <property type="entry name" value="Kremen_rcpt"/>
</dbReference>
<feature type="region of interest" description="Disordered" evidence="7">
    <location>
        <begin position="1278"/>
        <end position="1303"/>
    </location>
</feature>
<feature type="transmembrane region" description="Helical" evidence="8">
    <location>
        <begin position="33"/>
        <end position="60"/>
    </location>
</feature>
<keyword evidence="12" id="KW-1185">Reference proteome</keyword>
<evidence type="ECO:0000259" key="9">
    <source>
        <dbReference type="PROSITE" id="PS50222"/>
    </source>
</evidence>
<keyword evidence="4 8" id="KW-1133">Transmembrane helix</keyword>
<feature type="domain" description="WSC" evidence="10">
    <location>
        <begin position="1168"/>
        <end position="1265"/>
    </location>
</feature>
<dbReference type="GO" id="GO:0005886">
    <property type="term" value="C:plasma membrane"/>
    <property type="evidence" value="ECO:0007669"/>
    <property type="project" value="TreeGrafter"/>
</dbReference>
<dbReference type="InterPro" id="IPR002889">
    <property type="entry name" value="WSC_carb-bd"/>
</dbReference>
<dbReference type="SMART" id="SM00321">
    <property type="entry name" value="WSC"/>
    <property type="match status" value="2"/>
</dbReference>
<reference evidence="11 12" key="1">
    <citation type="journal article" date="2021" name="Sci. Rep.">
        <title>Genome sequencing of the multicellular alga Astrephomene provides insights into convergent evolution of germ-soma differentiation.</title>
        <authorList>
            <person name="Yamashita S."/>
            <person name="Yamamoto K."/>
            <person name="Matsuzaki R."/>
            <person name="Suzuki S."/>
            <person name="Yamaguchi H."/>
            <person name="Hirooka S."/>
            <person name="Minakuchi Y."/>
            <person name="Miyagishima S."/>
            <person name="Kawachi M."/>
            <person name="Toyoda A."/>
            <person name="Nozaki H."/>
        </authorList>
    </citation>
    <scope>NUCLEOTIDE SEQUENCE [LARGE SCALE GENOMIC DNA]</scope>
    <source>
        <strain evidence="11 12">NIES-4017</strain>
    </source>
</reference>
<name>A0AAD3DN74_9CHLO</name>